<keyword evidence="1" id="KW-0732">Signal</keyword>
<keyword evidence="3" id="KW-1185">Reference proteome</keyword>
<comment type="caution">
    <text evidence="2">The sequence shown here is derived from an EMBL/GenBank/DDBJ whole genome shotgun (WGS) entry which is preliminary data.</text>
</comment>
<dbReference type="OrthoDB" id="5598420at2"/>
<evidence type="ECO:0000313" key="3">
    <source>
        <dbReference type="Proteomes" id="UP000004374"/>
    </source>
</evidence>
<organism evidence="2 3">
    <name type="scientific">Rheinheimera nanhaiensis E407-8</name>
    <dbReference type="NCBI Taxonomy" id="562729"/>
    <lineage>
        <taxon>Bacteria</taxon>
        <taxon>Pseudomonadati</taxon>
        <taxon>Pseudomonadota</taxon>
        <taxon>Gammaproteobacteria</taxon>
        <taxon>Chromatiales</taxon>
        <taxon>Chromatiaceae</taxon>
        <taxon>Rheinheimera</taxon>
    </lineage>
</organism>
<dbReference type="EMBL" id="BAFK01000023">
    <property type="protein sequence ID" value="GAB60206.1"/>
    <property type="molecule type" value="Genomic_DNA"/>
</dbReference>
<dbReference type="RefSeq" id="WP_008223549.1">
    <property type="nucleotide sequence ID" value="NZ_BAFK01000023.1"/>
</dbReference>
<dbReference type="InterPro" id="IPR010653">
    <property type="entry name" value="NlpB/DapX"/>
</dbReference>
<evidence type="ECO:0008006" key="4">
    <source>
        <dbReference type="Google" id="ProtNLM"/>
    </source>
</evidence>
<dbReference type="Proteomes" id="UP000004374">
    <property type="component" value="Unassembled WGS sequence"/>
</dbReference>
<dbReference type="Pfam" id="PF06804">
    <property type="entry name" value="Lipoprotein_18"/>
    <property type="match status" value="1"/>
</dbReference>
<protein>
    <recommendedName>
        <fullName evidence="4">Outer membrane protein assembly factor BamC</fullName>
    </recommendedName>
</protein>
<sequence>MQHWVKSSLVASVLLSGCSLFSAQQPTQDEGTKGVSSLKIPTGLAQPAQPAQFDIPEASAAQAETGTRSPALVLATASSSRVEEGDKLSRVWFDRNDYTGDLVPFLQQMLQTQFSEQGVALDADETGLVYTTGWISRSEEQGFWFWKSVQQTEQARFTIRIEPRPHGRSASMTVSMLEHQYFNEDAKLIGRAAQRQEVALLNQIIDRIGKEEIIIAQANKAKAPDVALEPGMDANGNAALLSPQPIDVVWSQLEAVFTELNLEVTDMNRSVFTYYLNYTRQEPGLWSRIWGSAEKPVLPVANGEYQLVLSRVAQQTAISLRDKDGAELAPETVLALHQPFVEAIRLARVEL</sequence>
<dbReference type="AlphaFoldDB" id="I1E1M8"/>
<gene>
    <name evidence="2" type="ORF">RNAN_3225</name>
</gene>
<evidence type="ECO:0000313" key="2">
    <source>
        <dbReference type="EMBL" id="GAB60206.1"/>
    </source>
</evidence>
<name>I1E1M8_9GAMM</name>
<dbReference type="InterPro" id="IPR042268">
    <property type="entry name" value="BamC_C"/>
</dbReference>
<dbReference type="Gene3D" id="3.30.310.170">
    <property type="entry name" value="Outer membrane protein assembly factor BamC"/>
    <property type="match status" value="1"/>
</dbReference>
<evidence type="ECO:0000256" key="1">
    <source>
        <dbReference type="SAM" id="SignalP"/>
    </source>
</evidence>
<feature type="signal peptide" evidence="1">
    <location>
        <begin position="1"/>
        <end position="22"/>
    </location>
</feature>
<accession>I1E1M8</accession>
<dbReference type="Gene3D" id="3.30.530.50">
    <property type="match status" value="1"/>
</dbReference>
<dbReference type="STRING" id="562729.RNAN_3225"/>
<feature type="chain" id="PRO_5003639683" description="Outer membrane protein assembly factor BamC" evidence="1">
    <location>
        <begin position="23"/>
        <end position="351"/>
    </location>
</feature>
<proteinExistence type="predicted"/>
<dbReference type="PROSITE" id="PS51257">
    <property type="entry name" value="PROKAR_LIPOPROTEIN"/>
    <property type="match status" value="1"/>
</dbReference>
<reference evidence="2 3" key="1">
    <citation type="journal article" date="2012" name="J. Bacteriol.">
        <title>Genome Sequence of the Protease-Producing Bacterium Rheinheimera nanhaiensis E407-8T, Isolated from Deep-Sea Sediment of the South China Sea.</title>
        <authorList>
            <person name="Zhang X.-Y."/>
            <person name="Zhang Y.-J."/>
            <person name="Qin Q.-L."/>
            <person name="Xie B.-B."/>
            <person name="Chen X.-L."/>
            <person name="Zhou B.-C."/>
            <person name="Zhang Y.-Z."/>
        </authorList>
    </citation>
    <scope>NUCLEOTIDE SEQUENCE [LARGE SCALE GENOMIC DNA]</scope>
    <source>
        <strain evidence="2 3">E407-8</strain>
    </source>
</reference>